<accession>A0A7C3CKI9</accession>
<dbReference type="InterPro" id="IPR002201">
    <property type="entry name" value="Glyco_trans_9"/>
</dbReference>
<evidence type="ECO:0000256" key="1">
    <source>
        <dbReference type="ARBA" id="ARBA00022676"/>
    </source>
</evidence>
<dbReference type="GO" id="GO:0008713">
    <property type="term" value="F:ADP-heptose-lipopolysaccharide heptosyltransferase activity"/>
    <property type="evidence" value="ECO:0007669"/>
    <property type="project" value="UniProtKB-EC"/>
</dbReference>
<evidence type="ECO:0000256" key="2">
    <source>
        <dbReference type="ARBA" id="ARBA00022679"/>
    </source>
</evidence>
<comment type="caution">
    <text evidence="6">The sequence shown here is derived from an EMBL/GenBank/DDBJ whole genome shotgun (WGS) entry which is preliminary data.</text>
</comment>
<dbReference type="CDD" id="cd03789">
    <property type="entry name" value="GT9_LPS_heptosyltransferase"/>
    <property type="match status" value="1"/>
</dbReference>
<dbReference type="Gene3D" id="3.40.50.2000">
    <property type="entry name" value="Glycogen Phosphorylase B"/>
    <property type="match status" value="2"/>
</dbReference>
<evidence type="ECO:0000256" key="5">
    <source>
        <dbReference type="ARBA" id="ARBA00047503"/>
    </source>
</evidence>
<protein>
    <recommendedName>
        <fullName evidence="4">lipopolysaccharide heptosyltransferase II</fullName>
        <ecNumber evidence="4">2.4.99.24</ecNumber>
    </recommendedName>
</protein>
<keyword evidence="1" id="KW-0328">Glycosyltransferase</keyword>
<organism evidence="6">
    <name type="scientific">Thermosulfurimonas dismutans</name>
    <dbReference type="NCBI Taxonomy" id="999894"/>
    <lineage>
        <taxon>Bacteria</taxon>
        <taxon>Pseudomonadati</taxon>
        <taxon>Thermodesulfobacteriota</taxon>
        <taxon>Thermodesulfobacteria</taxon>
        <taxon>Thermodesulfobacteriales</taxon>
        <taxon>Thermodesulfobacteriaceae</taxon>
        <taxon>Thermosulfurimonas</taxon>
    </lineage>
</organism>
<sequence>MLVVRLPNWLGDAVMATPVLSALARREEFFLLGRGFLEPLLTSFPGVRGFIPLENGRWGVLRTARKLRAYGFQRGLLLPNSFSSALIFFLAGIPERVGYATDGRSLLLTRRIPRPDVSLHQRDYYLELISRWGEEIEERDLKLVLSRRSRDRAARFLRGLTFPLAVLAPGAAYGPAKRWPPERFRALAAELCRRGFSVVLLGGAEEARAGEELARDLPRVLNLCGKTDLAEAAAVIERAAVFVSNDSGLMHVAAALRRPQVALFGSTDPRATAPLNPRAVVIRKDLPCSPCLKRTCPEGHYLCLREISVEEVLLAALEVAEC</sequence>
<dbReference type="InterPro" id="IPR051199">
    <property type="entry name" value="LPS_LOS_Heptosyltrfase"/>
</dbReference>
<proteinExistence type="inferred from homology"/>
<dbReference type="AlphaFoldDB" id="A0A7C3CKI9"/>
<reference evidence="6" key="1">
    <citation type="journal article" date="2020" name="mSystems">
        <title>Genome- and Community-Level Interaction Insights into Carbon Utilization and Element Cycling Functions of Hydrothermarchaeota in Hydrothermal Sediment.</title>
        <authorList>
            <person name="Zhou Z."/>
            <person name="Liu Y."/>
            <person name="Xu W."/>
            <person name="Pan J."/>
            <person name="Luo Z.H."/>
            <person name="Li M."/>
        </authorList>
    </citation>
    <scope>NUCLEOTIDE SEQUENCE [LARGE SCALE GENOMIC DNA]</scope>
    <source>
        <strain evidence="6">HyVt-483</strain>
    </source>
</reference>
<dbReference type="PANTHER" id="PTHR30160:SF7">
    <property type="entry name" value="ADP-HEPTOSE--LPS HEPTOSYLTRANSFERASE 2"/>
    <property type="match status" value="1"/>
</dbReference>
<evidence type="ECO:0000256" key="3">
    <source>
        <dbReference type="ARBA" id="ARBA00043995"/>
    </source>
</evidence>
<gene>
    <name evidence="6" type="primary">waaF</name>
    <name evidence="6" type="ORF">ENJ40_05195</name>
</gene>
<comment type="catalytic activity">
    <reaction evidence="5">
        <text>an L-alpha-D-Hep-(1-&gt;5)-[alpha-Kdo-(2-&gt;4)]-alpha-Kdo-(2-&gt;6)-lipid A + ADP-L-glycero-beta-D-manno-heptose = an L-alpha-D-Hep-(1-&gt;3)-L-alpha-D-Hep-(1-&gt;5)-[alpha-Kdo-(2-&gt;4)]-alpha-Kdo-(2-&gt;6)-lipid A + ADP + H(+)</text>
        <dbReference type="Rhea" id="RHEA:74071"/>
        <dbReference type="ChEBI" id="CHEBI:15378"/>
        <dbReference type="ChEBI" id="CHEBI:61506"/>
        <dbReference type="ChEBI" id="CHEBI:193068"/>
        <dbReference type="ChEBI" id="CHEBI:193069"/>
        <dbReference type="ChEBI" id="CHEBI:456216"/>
        <dbReference type="EC" id="2.4.99.24"/>
    </reaction>
</comment>
<keyword evidence="2" id="KW-0808">Transferase</keyword>
<evidence type="ECO:0000256" key="4">
    <source>
        <dbReference type="ARBA" id="ARBA00044042"/>
    </source>
</evidence>
<dbReference type="FunFam" id="3.40.50.2000:FF:000023">
    <property type="entry name" value="ADP-heptose--LPS heptosyltransferase II"/>
    <property type="match status" value="1"/>
</dbReference>
<dbReference type="InterPro" id="IPR011910">
    <property type="entry name" value="RfaF"/>
</dbReference>
<dbReference type="Proteomes" id="UP000886043">
    <property type="component" value="Unassembled WGS sequence"/>
</dbReference>
<comment type="similarity">
    <text evidence="3">Belongs to the glycosyltransferase 9 family.</text>
</comment>
<dbReference type="PANTHER" id="PTHR30160">
    <property type="entry name" value="TETRAACYLDISACCHARIDE 4'-KINASE-RELATED"/>
    <property type="match status" value="1"/>
</dbReference>
<evidence type="ECO:0000313" key="6">
    <source>
        <dbReference type="EMBL" id="HFC97836.1"/>
    </source>
</evidence>
<dbReference type="GO" id="GO:0005829">
    <property type="term" value="C:cytosol"/>
    <property type="evidence" value="ECO:0007669"/>
    <property type="project" value="TreeGrafter"/>
</dbReference>
<dbReference type="SUPFAM" id="SSF53756">
    <property type="entry name" value="UDP-Glycosyltransferase/glycogen phosphorylase"/>
    <property type="match status" value="1"/>
</dbReference>
<dbReference type="Pfam" id="PF01075">
    <property type="entry name" value="Glyco_transf_9"/>
    <property type="match status" value="1"/>
</dbReference>
<dbReference type="EC" id="2.4.99.24" evidence="4"/>
<dbReference type="EMBL" id="DRMH01000070">
    <property type="protein sequence ID" value="HFC97836.1"/>
    <property type="molecule type" value="Genomic_DNA"/>
</dbReference>
<dbReference type="NCBIfam" id="TIGR02195">
    <property type="entry name" value="heptsyl_trn_II"/>
    <property type="match status" value="1"/>
</dbReference>
<dbReference type="GO" id="GO:0009244">
    <property type="term" value="P:lipopolysaccharide core region biosynthetic process"/>
    <property type="evidence" value="ECO:0007669"/>
    <property type="project" value="TreeGrafter"/>
</dbReference>
<name>A0A7C3CKI9_9BACT</name>